<accession>A0A498KVR5</accession>
<evidence type="ECO:0000313" key="10">
    <source>
        <dbReference type="Proteomes" id="UP000290289"/>
    </source>
</evidence>
<dbReference type="PANTHER" id="PTHR31321">
    <property type="entry name" value="ACYL-COA THIOESTER HYDROLASE YBHC-RELATED"/>
    <property type="match status" value="1"/>
</dbReference>
<gene>
    <name evidence="9" type="ORF">DVH24_034242</name>
</gene>
<dbReference type="SUPFAM" id="SSF51126">
    <property type="entry name" value="Pectin lyase-like"/>
    <property type="match status" value="1"/>
</dbReference>
<evidence type="ECO:0000313" key="9">
    <source>
        <dbReference type="EMBL" id="RXI09882.1"/>
    </source>
</evidence>
<dbReference type="InterPro" id="IPR012334">
    <property type="entry name" value="Pectin_lyas_fold"/>
</dbReference>
<keyword evidence="6" id="KW-0378">Hydrolase</keyword>
<organism evidence="9 10">
    <name type="scientific">Malus domestica</name>
    <name type="common">Apple</name>
    <name type="synonym">Pyrus malus</name>
    <dbReference type="NCBI Taxonomy" id="3750"/>
    <lineage>
        <taxon>Eukaryota</taxon>
        <taxon>Viridiplantae</taxon>
        <taxon>Streptophyta</taxon>
        <taxon>Embryophyta</taxon>
        <taxon>Tracheophyta</taxon>
        <taxon>Spermatophyta</taxon>
        <taxon>Magnoliopsida</taxon>
        <taxon>eudicotyledons</taxon>
        <taxon>Gunneridae</taxon>
        <taxon>Pentapetalae</taxon>
        <taxon>rosids</taxon>
        <taxon>fabids</taxon>
        <taxon>Rosales</taxon>
        <taxon>Rosaceae</taxon>
        <taxon>Amygdaloideae</taxon>
        <taxon>Maleae</taxon>
        <taxon>Malus</taxon>
    </lineage>
</organism>
<keyword evidence="7" id="KW-0063">Aspartyl esterase</keyword>
<evidence type="ECO:0000256" key="5">
    <source>
        <dbReference type="ARBA" id="ARBA00022512"/>
    </source>
</evidence>
<dbReference type="InterPro" id="IPR011050">
    <property type="entry name" value="Pectin_lyase_fold/virulence"/>
</dbReference>
<dbReference type="Pfam" id="PF01095">
    <property type="entry name" value="Pectinesterase"/>
    <property type="match status" value="1"/>
</dbReference>
<feature type="domain" description="Pectinesterase catalytic" evidence="8">
    <location>
        <begin position="27"/>
        <end position="96"/>
    </location>
</feature>
<dbReference type="GO" id="GO:0030599">
    <property type="term" value="F:pectinesterase activity"/>
    <property type="evidence" value="ECO:0007669"/>
    <property type="project" value="UniProtKB-EC"/>
</dbReference>
<comment type="similarity">
    <text evidence="3">Belongs to the pectinesterase family.</text>
</comment>
<proteinExistence type="inferred from homology"/>
<keyword evidence="10" id="KW-1185">Reference proteome</keyword>
<evidence type="ECO:0000256" key="2">
    <source>
        <dbReference type="ARBA" id="ARBA00005184"/>
    </source>
</evidence>
<dbReference type="PANTHER" id="PTHR31321:SF76">
    <property type="entry name" value="PECTINESTERASE 10-RELATED"/>
    <property type="match status" value="1"/>
</dbReference>
<reference evidence="9 10" key="1">
    <citation type="submission" date="2018-10" db="EMBL/GenBank/DDBJ databases">
        <title>A high-quality apple genome assembly.</title>
        <authorList>
            <person name="Hu J."/>
        </authorList>
    </citation>
    <scope>NUCLEOTIDE SEQUENCE [LARGE SCALE GENOMIC DNA]</scope>
    <source>
        <strain evidence="10">cv. HFTH1</strain>
        <tissue evidence="9">Young leaf</tissue>
    </source>
</reference>
<dbReference type="AlphaFoldDB" id="A0A498KVR5"/>
<evidence type="ECO:0000256" key="6">
    <source>
        <dbReference type="ARBA" id="ARBA00022801"/>
    </source>
</evidence>
<dbReference type="Gene3D" id="2.160.20.10">
    <property type="entry name" value="Single-stranded right-handed beta-helix, Pectin lyase-like"/>
    <property type="match status" value="1"/>
</dbReference>
<dbReference type="GO" id="GO:0045490">
    <property type="term" value="P:pectin catabolic process"/>
    <property type="evidence" value="ECO:0007669"/>
    <property type="project" value="UniProtKB-UniPathway"/>
</dbReference>
<keyword evidence="5" id="KW-0964">Secreted</keyword>
<comment type="subcellular location">
    <subcellularLocation>
        <location evidence="1">Secreted</location>
        <location evidence="1">Cell wall</location>
    </subcellularLocation>
</comment>
<dbReference type="InterPro" id="IPR000070">
    <property type="entry name" value="Pectinesterase_cat"/>
</dbReference>
<dbReference type="Proteomes" id="UP000290289">
    <property type="component" value="Unassembled WGS sequence"/>
</dbReference>
<sequence>MPFLIHPLMKPLQNSYNNPVNSNPITTAVAALIAGDKSTFYRFSFFGFQDTLWDVKGRHYYKLSTIQGAIHFIFGSGQSIFEVEKVDGPRAHSNNTDTIPTLPLAQSSGVGFYHKRPQC</sequence>
<evidence type="ECO:0000256" key="7">
    <source>
        <dbReference type="ARBA" id="ARBA00023085"/>
    </source>
</evidence>
<comment type="pathway">
    <text evidence="2">Glycan metabolism; pectin degradation; 2-dehydro-3-deoxy-D-gluconate from pectin: step 1/5.</text>
</comment>
<keyword evidence="5" id="KW-0134">Cell wall</keyword>
<dbReference type="EC" id="3.1.1.11" evidence="4"/>
<dbReference type="EMBL" id="RDQH01000136">
    <property type="protein sequence ID" value="RXI09882.1"/>
    <property type="molecule type" value="Genomic_DNA"/>
</dbReference>
<name>A0A498KVR5_MALDO</name>
<evidence type="ECO:0000256" key="1">
    <source>
        <dbReference type="ARBA" id="ARBA00004191"/>
    </source>
</evidence>
<evidence type="ECO:0000256" key="4">
    <source>
        <dbReference type="ARBA" id="ARBA00013229"/>
    </source>
</evidence>
<dbReference type="UniPathway" id="UPA00545">
    <property type="reaction ID" value="UER00823"/>
</dbReference>
<protein>
    <recommendedName>
        <fullName evidence="4">pectinesterase</fullName>
        <ecNumber evidence="4">3.1.1.11</ecNumber>
    </recommendedName>
</protein>
<evidence type="ECO:0000256" key="3">
    <source>
        <dbReference type="ARBA" id="ARBA00008891"/>
    </source>
</evidence>
<evidence type="ECO:0000259" key="8">
    <source>
        <dbReference type="Pfam" id="PF01095"/>
    </source>
</evidence>
<dbReference type="GO" id="GO:0042545">
    <property type="term" value="P:cell wall modification"/>
    <property type="evidence" value="ECO:0007669"/>
    <property type="project" value="InterPro"/>
</dbReference>
<dbReference type="STRING" id="3750.A0A498KVR5"/>
<comment type="caution">
    <text evidence="9">The sequence shown here is derived from an EMBL/GenBank/DDBJ whole genome shotgun (WGS) entry which is preliminary data.</text>
</comment>